<evidence type="ECO:0000313" key="3">
    <source>
        <dbReference type="EMBL" id="EMR11379.1"/>
    </source>
</evidence>
<dbReference type="HOGENOM" id="CLU_776398_0_0_1"/>
<comment type="caution">
    <text evidence="3">The sequence shown here is derived from an EMBL/GenBank/DDBJ whole genome shotgun (WGS) entry which is preliminary data.</text>
</comment>
<dbReference type="SMART" id="SM00439">
    <property type="entry name" value="BAH"/>
    <property type="match status" value="1"/>
</dbReference>
<dbReference type="AlphaFoldDB" id="M7PLP8"/>
<dbReference type="Proteomes" id="UP000011958">
    <property type="component" value="Unassembled WGS sequence"/>
</dbReference>
<dbReference type="GO" id="GO:0003682">
    <property type="term" value="F:chromatin binding"/>
    <property type="evidence" value="ECO:0007669"/>
    <property type="project" value="InterPro"/>
</dbReference>
<keyword evidence="4" id="KW-1185">Reference proteome</keyword>
<dbReference type="InterPro" id="IPR001025">
    <property type="entry name" value="BAH_dom"/>
</dbReference>
<dbReference type="GeneID" id="19894102"/>
<gene>
    <name evidence="3" type="ORF">PNEG_00404</name>
</gene>
<dbReference type="PANTHER" id="PTHR46364">
    <property type="entry name" value="OS08G0421900 PROTEIN"/>
    <property type="match status" value="1"/>
</dbReference>
<dbReference type="SUPFAM" id="SSF57903">
    <property type="entry name" value="FYVE/PHD zinc finger"/>
    <property type="match status" value="1"/>
</dbReference>
<dbReference type="Gene3D" id="2.30.30.490">
    <property type="match status" value="1"/>
</dbReference>
<dbReference type="RefSeq" id="XP_007872280.1">
    <property type="nucleotide sequence ID" value="XM_007874089.1"/>
</dbReference>
<sequence length="357" mass="41680">MEISINVLGEDFNKFLIQIKGVMGSESFEFFLNMDKKFDSDKIDNIFENSGNKKRKIGSFTISNDENALRVSKNKGNLRKSNVKDIKNTKNKKKKGSHNGEKSFSNIKEHLPSFAIGPNWGPVGWSKMNKYKSLKLQDEKFYVGDCVFINNSEEKLTDNFDFDRFWIAKLLEIRAENGQNVWVMCQWYYKPEELPEGRKYYHGEMELIESDYYEIIAANTISSKVIVKFWDEEKEFELKDDEEDNSCDNKQALDNTDDIPEFYWRQRFGGNSTNPKLTRLTSICKCKKYHNPDKILYACYTCKNWLHDECLRKDLIKSGAPNDIDFINMDNKPLIAKSKSTSKEYQVKCLLCQSVLI</sequence>
<feature type="region of interest" description="Disordered" evidence="1">
    <location>
        <begin position="80"/>
        <end position="104"/>
    </location>
</feature>
<dbReference type="PROSITE" id="PS51038">
    <property type="entry name" value="BAH"/>
    <property type="match status" value="1"/>
</dbReference>
<organism evidence="3 4">
    <name type="scientific">Pneumocystis murina (strain B123)</name>
    <name type="common">Mouse pneumocystis pneumonia agent</name>
    <name type="synonym">Pneumocystis carinii f. sp. muris</name>
    <dbReference type="NCBI Taxonomy" id="1069680"/>
    <lineage>
        <taxon>Eukaryota</taxon>
        <taxon>Fungi</taxon>
        <taxon>Dikarya</taxon>
        <taxon>Ascomycota</taxon>
        <taxon>Taphrinomycotina</taxon>
        <taxon>Pneumocystomycetes</taxon>
        <taxon>Pneumocystaceae</taxon>
        <taxon>Pneumocystis</taxon>
    </lineage>
</organism>
<dbReference type="EMBL" id="AFWA02000001">
    <property type="protein sequence ID" value="EMR11379.1"/>
    <property type="molecule type" value="Genomic_DNA"/>
</dbReference>
<evidence type="ECO:0000313" key="4">
    <source>
        <dbReference type="Proteomes" id="UP000011958"/>
    </source>
</evidence>
<accession>M7PLP8</accession>
<dbReference type="Pfam" id="PF01426">
    <property type="entry name" value="BAH"/>
    <property type="match status" value="1"/>
</dbReference>
<dbReference type="InterPro" id="IPR043151">
    <property type="entry name" value="BAH_sf"/>
</dbReference>
<dbReference type="CDD" id="cd04370">
    <property type="entry name" value="BAH"/>
    <property type="match status" value="1"/>
</dbReference>
<dbReference type="InterPro" id="IPR011011">
    <property type="entry name" value="Znf_FYVE_PHD"/>
</dbReference>
<evidence type="ECO:0000259" key="2">
    <source>
        <dbReference type="PROSITE" id="PS51038"/>
    </source>
</evidence>
<reference evidence="4" key="1">
    <citation type="journal article" date="2016" name="Nat. Commun.">
        <title>Genome analysis of three Pneumocystis species reveals adaptation mechanisms to life exclusively in mammalian hosts.</title>
        <authorList>
            <person name="Ma L."/>
            <person name="Chen Z."/>
            <person name="Huang D.W."/>
            <person name="Kutty G."/>
            <person name="Ishihara M."/>
            <person name="Wang H."/>
            <person name="Abouelleil A."/>
            <person name="Bishop L."/>
            <person name="Davey E."/>
            <person name="Deng R."/>
            <person name="Deng X."/>
            <person name="Fan L."/>
            <person name="Fantoni G."/>
            <person name="Fitzgerald M."/>
            <person name="Gogineni E."/>
            <person name="Goldberg J.M."/>
            <person name="Handley G."/>
            <person name="Hu X."/>
            <person name="Huber C."/>
            <person name="Jiao X."/>
            <person name="Jones K."/>
            <person name="Levin J.Z."/>
            <person name="Liu Y."/>
            <person name="Macdonald P."/>
            <person name="Melnikov A."/>
            <person name="Raley C."/>
            <person name="Sassi M."/>
            <person name="Sherman B.T."/>
            <person name="Song X."/>
            <person name="Sykes S."/>
            <person name="Tran B."/>
            <person name="Walsh L."/>
            <person name="Xia Y."/>
            <person name="Yang J."/>
            <person name="Young S."/>
            <person name="Zeng Q."/>
            <person name="Zheng X."/>
            <person name="Stephens R."/>
            <person name="Nusbaum C."/>
            <person name="Birren B.W."/>
            <person name="Azadi P."/>
            <person name="Lempicki R.A."/>
            <person name="Cuomo C.A."/>
            <person name="Kovacs J.A."/>
        </authorList>
    </citation>
    <scope>NUCLEOTIDE SEQUENCE [LARGE SCALE GENOMIC DNA]</scope>
    <source>
        <strain evidence="4">B123</strain>
    </source>
</reference>
<feature type="domain" description="BAH" evidence="2">
    <location>
        <begin position="139"/>
        <end position="279"/>
    </location>
</feature>
<name>M7PLP8_PNEMU</name>
<dbReference type="VEuPathDB" id="FungiDB:PNEG_00404"/>
<evidence type="ECO:0000256" key="1">
    <source>
        <dbReference type="SAM" id="MobiDB-lite"/>
    </source>
</evidence>
<proteinExistence type="predicted"/>
<dbReference type="eggNOG" id="KOG1886">
    <property type="taxonomic scope" value="Eukaryota"/>
</dbReference>
<dbReference type="STRING" id="1069680.M7PLP8"/>
<dbReference type="OrthoDB" id="10259622at2759"/>
<protein>
    <recommendedName>
        <fullName evidence="2">BAH domain-containing protein</fullName>
    </recommendedName>
</protein>